<proteinExistence type="inferred from homology"/>
<keyword evidence="4 12" id="KW-0812">Transmembrane</keyword>
<keyword evidence="5 12" id="KW-0851">Voltage-gated channel</keyword>
<evidence type="ECO:0008006" key="20">
    <source>
        <dbReference type="Google" id="ProtNLM"/>
    </source>
</evidence>
<organism evidence="18">
    <name type="scientific">Clastoptera arizonana</name>
    <name type="common">Arizona spittle bug</name>
    <dbReference type="NCBI Taxonomy" id="38151"/>
    <lineage>
        <taxon>Eukaryota</taxon>
        <taxon>Metazoa</taxon>
        <taxon>Ecdysozoa</taxon>
        <taxon>Arthropoda</taxon>
        <taxon>Hexapoda</taxon>
        <taxon>Insecta</taxon>
        <taxon>Pterygota</taxon>
        <taxon>Neoptera</taxon>
        <taxon>Paraneoptera</taxon>
        <taxon>Hemiptera</taxon>
        <taxon>Auchenorrhyncha</taxon>
        <taxon>Cercopoidea</taxon>
        <taxon>Clastopteridae</taxon>
        <taxon>Clastoptera</taxon>
    </lineage>
</organism>
<comment type="subcellular location">
    <subcellularLocation>
        <location evidence="1 12">Membrane</location>
        <topology evidence="1 12">Multi-pass membrane protein</topology>
    </subcellularLocation>
</comment>
<dbReference type="FunFam" id="1.10.287.70:FF:000078">
    <property type="entry name" value="Putative Inward rectifier potassium channel"/>
    <property type="match status" value="1"/>
</dbReference>
<dbReference type="FunFam" id="2.60.40.1400:FF:000001">
    <property type="entry name" value="G protein-activated inward rectifier potassium channel 2"/>
    <property type="match status" value="1"/>
</dbReference>
<evidence type="ECO:0000313" key="19">
    <source>
        <dbReference type="EMBL" id="JAS19964.1"/>
    </source>
</evidence>
<feature type="region of interest" description="Disordered" evidence="13">
    <location>
        <begin position="1"/>
        <end position="26"/>
    </location>
</feature>
<dbReference type="EMBL" id="GEDC01030392">
    <property type="protein sequence ID" value="JAS06906.1"/>
    <property type="molecule type" value="Transcribed_RNA"/>
</dbReference>
<evidence type="ECO:0000256" key="14">
    <source>
        <dbReference type="SAM" id="Phobius"/>
    </source>
</evidence>
<feature type="compositionally biased region" description="Polar residues" evidence="13">
    <location>
        <begin position="12"/>
        <end position="24"/>
    </location>
</feature>
<dbReference type="Gene3D" id="2.60.40.1400">
    <property type="entry name" value="G protein-activated inward rectifier potassium channel 1"/>
    <property type="match status" value="1"/>
</dbReference>
<evidence type="ECO:0000256" key="8">
    <source>
        <dbReference type="ARBA" id="ARBA00023065"/>
    </source>
</evidence>
<feature type="transmembrane region" description="Helical" evidence="14">
    <location>
        <begin position="206"/>
        <end position="230"/>
    </location>
</feature>
<evidence type="ECO:0000256" key="2">
    <source>
        <dbReference type="ARBA" id="ARBA00022448"/>
    </source>
</evidence>
<dbReference type="PRINTS" id="PR01320">
    <property type="entry name" value="KIRCHANNEL"/>
</dbReference>
<dbReference type="InterPro" id="IPR040445">
    <property type="entry name" value="Kir_TM"/>
</dbReference>
<dbReference type="EMBL" id="GEDC01017334">
    <property type="protein sequence ID" value="JAS19964.1"/>
    <property type="molecule type" value="Transcribed_RNA"/>
</dbReference>
<evidence type="ECO:0000256" key="11">
    <source>
        <dbReference type="ARBA" id="ARBA00034430"/>
    </source>
</evidence>
<dbReference type="InterPro" id="IPR016449">
    <property type="entry name" value="K_chnl_inward-rec_Kir"/>
</dbReference>
<keyword evidence="6 12" id="KW-0630">Potassium</keyword>
<protein>
    <recommendedName>
        <fullName evidence="20">Inward rectifier potassium channel C-terminal domain-containing protein</fullName>
    </recommendedName>
</protein>
<dbReference type="GO" id="GO:0005886">
    <property type="term" value="C:plasma membrane"/>
    <property type="evidence" value="ECO:0007669"/>
    <property type="project" value="TreeGrafter"/>
</dbReference>
<dbReference type="GO" id="GO:1990573">
    <property type="term" value="P:potassium ion import across plasma membrane"/>
    <property type="evidence" value="ECO:0007669"/>
    <property type="project" value="TreeGrafter"/>
</dbReference>
<comment type="catalytic activity">
    <reaction evidence="11">
        <text>K(+)(in) = K(+)(out)</text>
        <dbReference type="Rhea" id="RHEA:29463"/>
        <dbReference type="ChEBI" id="CHEBI:29103"/>
    </reaction>
</comment>
<keyword evidence="2 12" id="KW-0813">Transport</keyword>
<evidence type="ECO:0000256" key="6">
    <source>
        <dbReference type="ARBA" id="ARBA00022958"/>
    </source>
</evidence>
<accession>A0A1B6C9Q4</accession>
<dbReference type="InterPro" id="IPR041647">
    <property type="entry name" value="IRK_C"/>
</dbReference>
<name>A0A1B6C9Q4_9HEMI</name>
<keyword evidence="10 12" id="KW-0407">Ion channel</keyword>
<evidence type="ECO:0000256" key="10">
    <source>
        <dbReference type="ARBA" id="ARBA00023303"/>
    </source>
</evidence>
<dbReference type="Pfam" id="PF01007">
    <property type="entry name" value="IRK"/>
    <property type="match status" value="1"/>
</dbReference>
<evidence type="ECO:0000256" key="1">
    <source>
        <dbReference type="ARBA" id="ARBA00004141"/>
    </source>
</evidence>
<dbReference type="SUPFAM" id="SSF81296">
    <property type="entry name" value="E set domains"/>
    <property type="match status" value="1"/>
</dbReference>
<evidence type="ECO:0000256" key="12">
    <source>
        <dbReference type="RuleBase" id="RU003822"/>
    </source>
</evidence>
<evidence type="ECO:0000256" key="3">
    <source>
        <dbReference type="ARBA" id="ARBA00022538"/>
    </source>
</evidence>
<sequence length="429" mass="48823">METIIDERAVVTPSSPKSENSAPTATIEEEDFQFFDADIESDLENTPMAPPPTLIRVATCNSASSHGGAAKFVDRSRFRGPGSSGNRKRRRAVFKNGECNVVQCHISKRRRKYLQDIFTTLVDTQWRWTILVFAFSFLLSWFTFACVWWLIALTHGDLEAENVNSDTWTKCVDNINGFTSCFLFSLETQHTIGYGGRATTEECPEAVIAMCLQSIWGMMIQAFMVGIIFAKMARPKQRSQTLLFSRNAVICQRDGQLCLMFRVGDMREKSHLIGAKIRAQMIRPRNTKEGEHLSPSLCELDLHVDDYQADIFLIWPKIVVHKIDSASPLYHISAEDMMHERFEIVVILEGTTESTGQTTQARSSYLPNEILWGNRFEPIVTYSKDRQSYQVDYSQFHTVYQVDTPLCSAEELQMFTEASGALTFENNYT</sequence>
<dbReference type="AlphaFoldDB" id="A0A1B6C9Q4"/>
<keyword evidence="3 12" id="KW-0633">Potassium transport</keyword>
<dbReference type="PANTHER" id="PTHR11767:SF113">
    <property type="entry name" value="INWARDLY RECTIFYING POTASSIUM CHANNEL 2, ISOFORM D"/>
    <property type="match status" value="1"/>
</dbReference>
<dbReference type="GO" id="GO:0034765">
    <property type="term" value="P:regulation of monoatomic ion transmembrane transport"/>
    <property type="evidence" value="ECO:0007669"/>
    <property type="project" value="TreeGrafter"/>
</dbReference>
<comment type="similarity">
    <text evidence="12">Belongs to the inward rectifier-type potassium channel (TC 1.A.2.1) family.</text>
</comment>
<evidence type="ECO:0000256" key="13">
    <source>
        <dbReference type="SAM" id="MobiDB-lite"/>
    </source>
</evidence>
<keyword evidence="7 14" id="KW-1133">Transmembrane helix</keyword>
<dbReference type="PANTHER" id="PTHR11767">
    <property type="entry name" value="INWARD RECTIFIER POTASSIUM CHANNEL"/>
    <property type="match status" value="1"/>
</dbReference>
<dbReference type="InterPro" id="IPR013518">
    <property type="entry name" value="K_chnl_inward-rec_Kir_cyto"/>
</dbReference>
<keyword evidence="9 14" id="KW-0472">Membrane</keyword>
<dbReference type="Gene3D" id="1.10.287.70">
    <property type="match status" value="1"/>
</dbReference>
<evidence type="ECO:0000256" key="4">
    <source>
        <dbReference type="ARBA" id="ARBA00022692"/>
    </source>
</evidence>
<keyword evidence="8 12" id="KW-0406">Ion transport</keyword>
<reference evidence="18" key="1">
    <citation type="submission" date="2015-12" db="EMBL/GenBank/DDBJ databases">
        <title>De novo transcriptome assembly of four potential Pierce s Disease insect vectors from Arizona vineyards.</title>
        <authorList>
            <person name="Tassone E.E."/>
        </authorList>
    </citation>
    <scope>NUCLEOTIDE SEQUENCE</scope>
</reference>
<dbReference type="InterPro" id="IPR014756">
    <property type="entry name" value="Ig_E-set"/>
</dbReference>
<feature type="transmembrane region" description="Helical" evidence="14">
    <location>
        <begin position="128"/>
        <end position="151"/>
    </location>
</feature>
<evidence type="ECO:0000259" key="15">
    <source>
        <dbReference type="Pfam" id="PF01007"/>
    </source>
</evidence>
<evidence type="ECO:0000313" key="18">
    <source>
        <dbReference type="EMBL" id="JAS10228.1"/>
    </source>
</evidence>
<dbReference type="Pfam" id="PF17655">
    <property type="entry name" value="IRK_C"/>
    <property type="match status" value="1"/>
</dbReference>
<dbReference type="GO" id="GO:0034702">
    <property type="term" value="C:monoatomic ion channel complex"/>
    <property type="evidence" value="ECO:0007669"/>
    <property type="project" value="UniProtKB-KW"/>
</dbReference>
<dbReference type="GO" id="GO:0005242">
    <property type="term" value="F:inward rectifier potassium channel activity"/>
    <property type="evidence" value="ECO:0007669"/>
    <property type="project" value="InterPro"/>
</dbReference>
<evidence type="ECO:0000256" key="5">
    <source>
        <dbReference type="ARBA" id="ARBA00022882"/>
    </source>
</evidence>
<evidence type="ECO:0000256" key="7">
    <source>
        <dbReference type="ARBA" id="ARBA00022989"/>
    </source>
</evidence>
<feature type="domain" description="Inward rectifier potassium channel C-terminal" evidence="16">
    <location>
        <begin position="242"/>
        <end position="414"/>
    </location>
</feature>
<evidence type="ECO:0000256" key="9">
    <source>
        <dbReference type="ARBA" id="ARBA00023136"/>
    </source>
</evidence>
<gene>
    <name evidence="17" type="ORF">g.16496</name>
    <name evidence="19" type="ORF">g.16499</name>
    <name evidence="18" type="ORF">g.16501</name>
</gene>
<feature type="domain" description="Potassium channel inwardly rectifying transmembrane" evidence="15">
    <location>
        <begin position="93"/>
        <end position="235"/>
    </location>
</feature>
<dbReference type="EMBL" id="GEDC01027070">
    <property type="protein sequence ID" value="JAS10228.1"/>
    <property type="molecule type" value="Transcribed_RNA"/>
</dbReference>
<evidence type="ECO:0000259" key="16">
    <source>
        <dbReference type="Pfam" id="PF17655"/>
    </source>
</evidence>
<evidence type="ECO:0000313" key="17">
    <source>
        <dbReference type="EMBL" id="JAS06906.1"/>
    </source>
</evidence>
<dbReference type="SUPFAM" id="SSF81324">
    <property type="entry name" value="Voltage-gated potassium channels"/>
    <property type="match status" value="1"/>
</dbReference>